<accession>A0ABS5QMS9</accession>
<sequence length="47" mass="5682">MIIIISNNQYMFIFSILFNLKYKELRDYYNLKISGKIVQKLYISLTS</sequence>
<reference evidence="1 2" key="1">
    <citation type="journal article" date="2021" name="Nat. Commun.">
        <title>Reductive evolution and unique predatory mode in the CPR bacterium Vampirococcus lugosii.</title>
        <authorList>
            <person name="Moreira D."/>
            <person name="Zivanovic Y."/>
            <person name="Lopez-Archilla A.I."/>
            <person name="Iniesto M."/>
            <person name="Lopez-Garcia P."/>
        </authorList>
    </citation>
    <scope>NUCLEOTIDE SEQUENCE [LARGE SCALE GENOMIC DNA]</scope>
    <source>
        <strain evidence="1">Chiprana</strain>
    </source>
</reference>
<gene>
    <name evidence="1" type="ORF">VAMP_7420n354</name>
</gene>
<name>A0ABS5QMS9_9BACT</name>
<dbReference type="Proteomes" id="UP000680365">
    <property type="component" value="Unassembled WGS sequence"/>
</dbReference>
<keyword evidence="2" id="KW-1185">Reference proteome</keyword>
<proteinExistence type="predicted"/>
<evidence type="ECO:0000313" key="2">
    <source>
        <dbReference type="Proteomes" id="UP000680365"/>
    </source>
</evidence>
<comment type="caution">
    <text evidence="1">The sequence shown here is derived from an EMBL/GenBank/DDBJ whole genome shotgun (WGS) entry which is preliminary data.</text>
</comment>
<dbReference type="EMBL" id="JAEDAM010000100">
    <property type="protein sequence ID" value="MBS8122507.1"/>
    <property type="molecule type" value="Genomic_DNA"/>
</dbReference>
<evidence type="ECO:0000313" key="1">
    <source>
        <dbReference type="EMBL" id="MBS8122507.1"/>
    </source>
</evidence>
<protein>
    <submittedName>
        <fullName evidence="1">Uncharacterized protein</fullName>
    </submittedName>
</protein>
<organism evidence="1 2">
    <name type="scientific">Candidatus Vampirococcus lugosii</name>
    <dbReference type="NCBI Taxonomy" id="2789015"/>
    <lineage>
        <taxon>Bacteria</taxon>
        <taxon>Candidatus Absconditibacteriota</taxon>
        <taxon>Vampirococcus</taxon>
    </lineage>
</organism>